<comment type="pathway">
    <text evidence="1">Protein modification; protein ubiquitination.</text>
</comment>
<sequence length="139" mass="15893">MASSSSSTLNSNNAFLILELKDPLSTETDFYKQKEKKNEIFISNEDISHINITSVYLTSHIIKVEANRKKLIDESSYFRSLLIGNLSESCIDSVSVKWNLEIVMDILNFIYGFGLNISINNFFPPYGGWISLWSSHQWS</sequence>
<reference evidence="3 4" key="1">
    <citation type="submission" date="2020-06" db="EMBL/GenBank/DDBJ databases">
        <title>Transcriptomic and genomic resources for Thalictrum thalictroides and T. hernandezii: Facilitating candidate gene discovery in an emerging model plant lineage.</title>
        <authorList>
            <person name="Arias T."/>
            <person name="Riano-Pachon D.M."/>
            <person name="Di Stilio V.S."/>
        </authorList>
    </citation>
    <scope>NUCLEOTIDE SEQUENCE [LARGE SCALE GENOMIC DNA]</scope>
    <source>
        <strain evidence="4">cv. WT478/WT964</strain>
        <tissue evidence="3">Leaves</tissue>
    </source>
</reference>
<organism evidence="3 4">
    <name type="scientific">Thalictrum thalictroides</name>
    <name type="common">Rue-anemone</name>
    <name type="synonym">Anemone thalictroides</name>
    <dbReference type="NCBI Taxonomy" id="46969"/>
    <lineage>
        <taxon>Eukaryota</taxon>
        <taxon>Viridiplantae</taxon>
        <taxon>Streptophyta</taxon>
        <taxon>Embryophyta</taxon>
        <taxon>Tracheophyta</taxon>
        <taxon>Spermatophyta</taxon>
        <taxon>Magnoliopsida</taxon>
        <taxon>Ranunculales</taxon>
        <taxon>Ranunculaceae</taxon>
        <taxon>Thalictroideae</taxon>
        <taxon>Thalictrum</taxon>
    </lineage>
</organism>
<dbReference type="PROSITE" id="PS50097">
    <property type="entry name" value="BTB"/>
    <property type="match status" value="1"/>
</dbReference>
<dbReference type="Proteomes" id="UP000554482">
    <property type="component" value="Unassembled WGS sequence"/>
</dbReference>
<feature type="domain" description="BTB" evidence="2">
    <location>
        <begin position="53"/>
        <end position="119"/>
    </location>
</feature>
<comment type="caution">
    <text evidence="3">The sequence shown here is derived from an EMBL/GenBank/DDBJ whole genome shotgun (WGS) entry which is preliminary data.</text>
</comment>
<dbReference type="EMBL" id="JABWDY010021546">
    <property type="protein sequence ID" value="KAF5192307.1"/>
    <property type="molecule type" value="Genomic_DNA"/>
</dbReference>
<evidence type="ECO:0000256" key="1">
    <source>
        <dbReference type="ARBA" id="ARBA00004906"/>
    </source>
</evidence>
<evidence type="ECO:0000313" key="4">
    <source>
        <dbReference type="Proteomes" id="UP000554482"/>
    </source>
</evidence>
<name>A0A7J6W5V1_THATH</name>
<dbReference type="SUPFAM" id="SSF54695">
    <property type="entry name" value="POZ domain"/>
    <property type="match status" value="1"/>
</dbReference>
<evidence type="ECO:0000259" key="2">
    <source>
        <dbReference type="PROSITE" id="PS50097"/>
    </source>
</evidence>
<dbReference type="AlphaFoldDB" id="A0A7J6W5V1"/>
<evidence type="ECO:0000313" key="3">
    <source>
        <dbReference type="EMBL" id="KAF5192307.1"/>
    </source>
</evidence>
<keyword evidence="4" id="KW-1185">Reference proteome</keyword>
<accession>A0A7J6W5V1</accession>
<dbReference type="InterPro" id="IPR011333">
    <property type="entry name" value="SKP1/BTB/POZ_sf"/>
</dbReference>
<dbReference type="CDD" id="cd18186">
    <property type="entry name" value="BTB_POZ_ZBTB_KLHL-like"/>
    <property type="match status" value="1"/>
</dbReference>
<dbReference type="OrthoDB" id="775260at2759"/>
<proteinExistence type="predicted"/>
<protein>
    <submittedName>
        <fullName evidence="3">BTB/POZ domain-containing FBL11-like protein</fullName>
    </submittedName>
</protein>
<gene>
    <name evidence="3" type="ORF">FRX31_018106</name>
</gene>
<dbReference type="InterPro" id="IPR000210">
    <property type="entry name" value="BTB/POZ_dom"/>
</dbReference>